<keyword evidence="4 7" id="KW-0812">Transmembrane</keyword>
<proteinExistence type="inferred from homology"/>
<evidence type="ECO:0000313" key="9">
    <source>
        <dbReference type="Proteomes" id="UP001242732"/>
    </source>
</evidence>
<comment type="similarity">
    <text evidence="7">Belongs to the UPF0761 family.</text>
</comment>
<feature type="transmembrane region" description="Helical" evidence="7">
    <location>
        <begin position="105"/>
        <end position="127"/>
    </location>
</feature>
<reference evidence="8 9" key="1">
    <citation type="submission" date="2023-06" db="EMBL/GenBank/DDBJ databases">
        <authorList>
            <person name="Ham H."/>
            <person name="Park D.S."/>
        </authorList>
    </citation>
    <scope>NUCLEOTIDE SEQUENCE [LARGE SCALE GENOMIC DNA]</scope>
    <source>
        <strain evidence="8 9">KACC 17005</strain>
    </source>
</reference>
<gene>
    <name evidence="8" type="ORF">QRO08_17545</name>
</gene>
<evidence type="ECO:0000256" key="7">
    <source>
        <dbReference type="HAMAP-Rule" id="MF_00672"/>
    </source>
</evidence>
<dbReference type="InterPro" id="IPR017039">
    <property type="entry name" value="Virul_fac_BrkB"/>
</dbReference>
<dbReference type="InterPro" id="IPR023679">
    <property type="entry name" value="UPF0761_bac"/>
</dbReference>
<dbReference type="Proteomes" id="UP001242732">
    <property type="component" value="Chromosome"/>
</dbReference>
<organism evidence="8 9">
    <name type="scientific">Paracidovorax citrulli</name>
    <name type="common">Acidovorax citrulli</name>
    <dbReference type="NCBI Taxonomy" id="80869"/>
    <lineage>
        <taxon>Bacteria</taxon>
        <taxon>Pseudomonadati</taxon>
        <taxon>Pseudomonadota</taxon>
        <taxon>Betaproteobacteria</taxon>
        <taxon>Burkholderiales</taxon>
        <taxon>Comamonadaceae</taxon>
        <taxon>Paracidovorax</taxon>
    </lineage>
</organism>
<comment type="caution">
    <text evidence="7">Lacks conserved residue(s) required for the propagation of feature annotation.</text>
</comment>
<keyword evidence="3" id="KW-0997">Cell inner membrane</keyword>
<sequence>MPIAHLARRFETVLSDLSRFPWRTTAHTLRERFREDRLGLTASSLTFTTLLALVPFFTVALAIFTAFPIFRTLQTGLQRWLVDSLVPDSISRQVLGYLTQFAAKASGLGVAGFSILLATALALILTIDRTLNNIWRVPRLRPLGQRVLIYWAVITLGPLVLAASLALTTSVASSASRGLEGALPDSARLLFDSIEFLLLAGGTAALYRYVPNTQVRWRHAWSGGVFVSVGIEVAKKVLGLYIASVPTYSVLYGAFATLPILLVWIYVAWVIVLLGAVVAAYLPSLLMGVERTATERGWSFQLAVEVLQQLHAARCTPQRGLDAGGLAQALRVDVLQLEPVLEALTGLDWIVQVNEAAHGAADDETPRYVLLAEPATTFLEPLVQRLLIERGESLERFWGNTGMAVLKLADVLPRPGGAVAGVGVYRDRPALRSPEALSEAAAGRGA</sequence>
<dbReference type="NCBIfam" id="TIGR00765">
    <property type="entry name" value="yihY_not_rbn"/>
    <property type="match status" value="1"/>
</dbReference>
<comment type="subcellular location">
    <subcellularLocation>
        <location evidence="1 7">Cell membrane</location>
        <topology evidence="1 7">Multi-pass membrane protein</topology>
    </subcellularLocation>
</comment>
<protein>
    <recommendedName>
        <fullName evidence="7">UPF0761 membrane protein QRO08_17545</fullName>
    </recommendedName>
</protein>
<evidence type="ECO:0000256" key="1">
    <source>
        <dbReference type="ARBA" id="ARBA00004651"/>
    </source>
</evidence>
<keyword evidence="9" id="KW-1185">Reference proteome</keyword>
<keyword evidence="2 7" id="KW-1003">Cell membrane</keyword>
<dbReference type="RefSeq" id="WP_011794595.1">
    <property type="nucleotide sequence ID" value="NZ_CP023687.1"/>
</dbReference>
<dbReference type="PANTHER" id="PTHR30213:SF0">
    <property type="entry name" value="UPF0761 MEMBRANE PROTEIN YIHY"/>
    <property type="match status" value="1"/>
</dbReference>
<evidence type="ECO:0000256" key="4">
    <source>
        <dbReference type="ARBA" id="ARBA00022692"/>
    </source>
</evidence>
<dbReference type="Pfam" id="PF03631">
    <property type="entry name" value="Virul_fac_BrkB"/>
    <property type="match status" value="1"/>
</dbReference>
<dbReference type="PANTHER" id="PTHR30213">
    <property type="entry name" value="INNER MEMBRANE PROTEIN YHJD"/>
    <property type="match status" value="1"/>
</dbReference>
<dbReference type="HAMAP" id="MF_00672">
    <property type="entry name" value="UPF0761"/>
    <property type="match status" value="1"/>
</dbReference>
<dbReference type="EMBL" id="CP127363">
    <property type="protein sequence ID" value="WIY47625.1"/>
    <property type="molecule type" value="Genomic_DNA"/>
</dbReference>
<evidence type="ECO:0000313" key="8">
    <source>
        <dbReference type="EMBL" id="WIY47625.1"/>
    </source>
</evidence>
<evidence type="ECO:0000256" key="2">
    <source>
        <dbReference type="ARBA" id="ARBA00022475"/>
    </source>
</evidence>
<name>A0ABY9AKZ2_PARCI</name>
<feature type="transmembrane region" description="Helical" evidence="7">
    <location>
        <begin position="189"/>
        <end position="210"/>
    </location>
</feature>
<feature type="transmembrane region" description="Helical" evidence="7">
    <location>
        <begin position="148"/>
        <end position="169"/>
    </location>
</feature>
<keyword evidence="6 7" id="KW-0472">Membrane</keyword>
<evidence type="ECO:0000256" key="6">
    <source>
        <dbReference type="ARBA" id="ARBA00023136"/>
    </source>
</evidence>
<feature type="transmembrane region" description="Helical" evidence="7">
    <location>
        <begin position="261"/>
        <end position="282"/>
    </location>
</feature>
<evidence type="ECO:0000256" key="5">
    <source>
        <dbReference type="ARBA" id="ARBA00022989"/>
    </source>
</evidence>
<keyword evidence="5 7" id="KW-1133">Transmembrane helix</keyword>
<accession>A0ABY9AKZ2</accession>
<feature type="transmembrane region" description="Helical" evidence="7">
    <location>
        <begin position="38"/>
        <end position="70"/>
    </location>
</feature>
<evidence type="ECO:0000256" key="3">
    <source>
        <dbReference type="ARBA" id="ARBA00022519"/>
    </source>
</evidence>